<feature type="compositionally biased region" description="Basic and acidic residues" evidence="3">
    <location>
        <begin position="225"/>
        <end position="238"/>
    </location>
</feature>
<dbReference type="FunFam" id="1.10.510.10:FF:000084">
    <property type="entry name" value="Wall-associated receptor kinase 2"/>
    <property type="match status" value="1"/>
</dbReference>
<protein>
    <submittedName>
        <fullName evidence="6">Wall-associated receptor kinase-like 16</fullName>
    </submittedName>
</protein>
<name>A0A6P5SR99_PRUAV</name>
<dbReference type="KEGG" id="pavi:110758583"/>
<dbReference type="GO" id="GO:0004674">
    <property type="term" value="F:protein serine/threonine kinase activity"/>
    <property type="evidence" value="ECO:0007669"/>
    <property type="project" value="TreeGrafter"/>
</dbReference>
<dbReference type="RefSeq" id="XP_021816171.1">
    <property type="nucleotide sequence ID" value="XM_021960479.1"/>
</dbReference>
<keyword evidence="2" id="KW-0067">ATP-binding</keyword>
<dbReference type="PIRSF" id="PIRSF000654">
    <property type="entry name" value="Integrin-linked_kinase"/>
    <property type="match status" value="1"/>
</dbReference>
<evidence type="ECO:0000259" key="4">
    <source>
        <dbReference type="PROSITE" id="PS50011"/>
    </source>
</evidence>
<dbReference type="GO" id="GO:0005524">
    <property type="term" value="F:ATP binding"/>
    <property type="evidence" value="ECO:0007669"/>
    <property type="project" value="UniProtKB-KW"/>
</dbReference>
<gene>
    <name evidence="6" type="primary">LOC110758583</name>
</gene>
<dbReference type="AlphaFoldDB" id="A0A6P5SR99"/>
<dbReference type="InterPro" id="IPR000719">
    <property type="entry name" value="Prot_kinase_dom"/>
</dbReference>
<keyword evidence="5" id="KW-1185">Reference proteome</keyword>
<feature type="domain" description="Protein kinase" evidence="4">
    <location>
        <begin position="1"/>
        <end position="219"/>
    </location>
</feature>
<dbReference type="GO" id="GO:0007166">
    <property type="term" value="P:cell surface receptor signaling pathway"/>
    <property type="evidence" value="ECO:0007669"/>
    <property type="project" value="InterPro"/>
</dbReference>
<evidence type="ECO:0000256" key="3">
    <source>
        <dbReference type="SAM" id="MobiDB-lite"/>
    </source>
</evidence>
<accession>A0A6P5SR99</accession>
<reference evidence="6" key="1">
    <citation type="submission" date="2025-08" db="UniProtKB">
        <authorList>
            <consortium name="RefSeq"/>
        </authorList>
    </citation>
    <scope>IDENTIFICATION</scope>
</reference>
<evidence type="ECO:0000313" key="5">
    <source>
        <dbReference type="Proteomes" id="UP000515124"/>
    </source>
</evidence>
<keyword evidence="1" id="KW-0547">Nucleotide-binding</keyword>
<dbReference type="PROSITE" id="PS50011">
    <property type="entry name" value="PROTEIN_KINASE_DOM"/>
    <property type="match status" value="1"/>
</dbReference>
<dbReference type="GO" id="GO:0005886">
    <property type="term" value="C:plasma membrane"/>
    <property type="evidence" value="ECO:0007669"/>
    <property type="project" value="TreeGrafter"/>
</dbReference>
<evidence type="ECO:0000313" key="6">
    <source>
        <dbReference type="RefSeq" id="XP_021816171.1"/>
    </source>
</evidence>
<dbReference type="PANTHER" id="PTHR27005">
    <property type="entry name" value="WALL-ASSOCIATED RECEPTOR KINASE-LIKE 21"/>
    <property type="match status" value="1"/>
</dbReference>
<evidence type="ECO:0000256" key="2">
    <source>
        <dbReference type="ARBA" id="ARBA00022840"/>
    </source>
</evidence>
<dbReference type="InterPro" id="IPR045274">
    <property type="entry name" value="WAK-like"/>
</dbReference>
<dbReference type="Gene3D" id="1.10.510.10">
    <property type="entry name" value="Transferase(Phosphotransferase) domain 1"/>
    <property type="match status" value="1"/>
</dbReference>
<dbReference type="PANTHER" id="PTHR27005:SF468">
    <property type="entry name" value="OS01G0310500 PROTEIN"/>
    <property type="match status" value="1"/>
</dbReference>
<dbReference type="Pfam" id="PF00069">
    <property type="entry name" value="Pkinase"/>
    <property type="match status" value="1"/>
</dbReference>
<dbReference type="GeneID" id="110758583"/>
<sequence>MQHCCLETEAPVLVYELACNGTLFDYIHHTNEKSSLPWDILLKIVTESAVALAYLHSAADSSKQMIIHGNVKSSNILLTDCFMAKISGFGPSRLVPSTESQISTLVQGTLGYLDPEYLHTGQLTDKSDVYSFGVVLLELLTGEMPVSFDRPENQRVIMPYFLLSAEKCGLFQNVGPQLVNEGSREQVRAVADLAKSCLKLSRAERPTMEQVARELHRLSNTYPRVKVDSHDTESERFSRAVPSVDPNRA</sequence>
<evidence type="ECO:0000256" key="1">
    <source>
        <dbReference type="ARBA" id="ARBA00022741"/>
    </source>
</evidence>
<dbReference type="SUPFAM" id="SSF56112">
    <property type="entry name" value="Protein kinase-like (PK-like)"/>
    <property type="match status" value="1"/>
</dbReference>
<dbReference type="Proteomes" id="UP000515124">
    <property type="component" value="Unplaced"/>
</dbReference>
<feature type="region of interest" description="Disordered" evidence="3">
    <location>
        <begin position="222"/>
        <end position="249"/>
    </location>
</feature>
<dbReference type="InterPro" id="IPR011009">
    <property type="entry name" value="Kinase-like_dom_sf"/>
</dbReference>
<organism evidence="5 6">
    <name type="scientific">Prunus avium</name>
    <name type="common">Cherry</name>
    <name type="synonym">Cerasus avium</name>
    <dbReference type="NCBI Taxonomy" id="42229"/>
    <lineage>
        <taxon>Eukaryota</taxon>
        <taxon>Viridiplantae</taxon>
        <taxon>Streptophyta</taxon>
        <taxon>Embryophyta</taxon>
        <taxon>Tracheophyta</taxon>
        <taxon>Spermatophyta</taxon>
        <taxon>Magnoliopsida</taxon>
        <taxon>eudicotyledons</taxon>
        <taxon>Gunneridae</taxon>
        <taxon>Pentapetalae</taxon>
        <taxon>rosids</taxon>
        <taxon>fabids</taxon>
        <taxon>Rosales</taxon>
        <taxon>Rosaceae</taxon>
        <taxon>Amygdaloideae</taxon>
        <taxon>Amygdaleae</taxon>
        <taxon>Prunus</taxon>
    </lineage>
</organism>
<proteinExistence type="predicted"/>